<protein>
    <submittedName>
        <fullName evidence="2">Uncharacterized protein</fullName>
    </submittedName>
</protein>
<proteinExistence type="predicted"/>
<evidence type="ECO:0000313" key="2">
    <source>
        <dbReference type="EMBL" id="CAF3475657.1"/>
    </source>
</evidence>
<accession>A0A818FHK8</accession>
<feature type="region of interest" description="Disordered" evidence="1">
    <location>
        <begin position="49"/>
        <end position="68"/>
    </location>
</feature>
<evidence type="ECO:0000313" key="3">
    <source>
        <dbReference type="Proteomes" id="UP000663825"/>
    </source>
</evidence>
<dbReference type="Proteomes" id="UP000663825">
    <property type="component" value="Unassembled WGS sequence"/>
</dbReference>
<name>A0A818FHK8_9BILA</name>
<dbReference type="EMBL" id="CAJNXB010006282">
    <property type="protein sequence ID" value="CAF3475657.1"/>
    <property type="molecule type" value="Genomic_DNA"/>
</dbReference>
<gene>
    <name evidence="2" type="ORF">TIS948_LOCUS33661</name>
</gene>
<dbReference type="AlphaFoldDB" id="A0A818FHK8"/>
<comment type="caution">
    <text evidence="2">The sequence shown here is derived from an EMBL/GenBank/DDBJ whole genome shotgun (WGS) entry which is preliminary data.</text>
</comment>
<organism evidence="2 3">
    <name type="scientific">Rotaria socialis</name>
    <dbReference type="NCBI Taxonomy" id="392032"/>
    <lineage>
        <taxon>Eukaryota</taxon>
        <taxon>Metazoa</taxon>
        <taxon>Spiralia</taxon>
        <taxon>Gnathifera</taxon>
        <taxon>Rotifera</taxon>
        <taxon>Eurotatoria</taxon>
        <taxon>Bdelloidea</taxon>
        <taxon>Philodinida</taxon>
        <taxon>Philodinidae</taxon>
        <taxon>Rotaria</taxon>
    </lineage>
</organism>
<sequence>MSQNSNTKFSSDSNILYRLNTECGSCQINEIDRLIFYSENDEDFNIHGQMESASKEETSDIDSDNIDTNLVAGKHQNIQW</sequence>
<evidence type="ECO:0000256" key="1">
    <source>
        <dbReference type="SAM" id="MobiDB-lite"/>
    </source>
</evidence>
<reference evidence="2" key="1">
    <citation type="submission" date="2021-02" db="EMBL/GenBank/DDBJ databases">
        <authorList>
            <person name="Nowell W R."/>
        </authorList>
    </citation>
    <scope>NUCLEOTIDE SEQUENCE</scope>
</reference>